<dbReference type="InterPro" id="IPR003018">
    <property type="entry name" value="GAF"/>
</dbReference>
<feature type="transmembrane region" description="Helical" evidence="5">
    <location>
        <begin position="7"/>
        <end position="27"/>
    </location>
</feature>
<feature type="coiled-coil region" evidence="4">
    <location>
        <begin position="342"/>
        <end position="369"/>
    </location>
</feature>
<dbReference type="Pfam" id="PF00990">
    <property type="entry name" value="GGDEF"/>
    <property type="match status" value="1"/>
</dbReference>
<dbReference type="SUPFAM" id="SSF55785">
    <property type="entry name" value="PYP-like sensor domain (PAS domain)"/>
    <property type="match status" value="1"/>
</dbReference>
<evidence type="ECO:0000313" key="7">
    <source>
        <dbReference type="EMBL" id="KTC99180.1"/>
    </source>
</evidence>
<dbReference type="InterPro" id="IPR029016">
    <property type="entry name" value="GAF-like_dom_sf"/>
</dbReference>
<name>A0A0W0TUJ0_LEGER</name>
<dbReference type="EC" id="2.7.7.65" evidence="2"/>
<keyword evidence="5" id="KW-1133">Transmembrane helix</keyword>
<keyword evidence="8" id="KW-1185">Reference proteome</keyword>
<feature type="domain" description="GGDEF" evidence="6">
    <location>
        <begin position="556"/>
        <end position="690"/>
    </location>
</feature>
<protein>
    <recommendedName>
        <fullName evidence="2">diguanylate cyclase</fullName>
        <ecNumber evidence="2">2.7.7.65</ecNumber>
    </recommendedName>
</protein>
<accession>A0A0W0TUJ0</accession>
<dbReference type="SUPFAM" id="SSF55073">
    <property type="entry name" value="Nucleotide cyclase"/>
    <property type="match status" value="1"/>
</dbReference>
<dbReference type="InterPro" id="IPR050469">
    <property type="entry name" value="Diguanylate_Cyclase"/>
</dbReference>
<dbReference type="InterPro" id="IPR029787">
    <property type="entry name" value="Nucleotide_cyclase"/>
</dbReference>
<dbReference type="InterPro" id="IPR000160">
    <property type="entry name" value="GGDEF_dom"/>
</dbReference>
<organism evidence="7 8">
    <name type="scientific">Legionella erythra</name>
    <dbReference type="NCBI Taxonomy" id="448"/>
    <lineage>
        <taxon>Bacteria</taxon>
        <taxon>Pseudomonadati</taxon>
        <taxon>Pseudomonadota</taxon>
        <taxon>Gammaproteobacteria</taxon>
        <taxon>Legionellales</taxon>
        <taxon>Legionellaceae</taxon>
        <taxon>Legionella</taxon>
    </lineage>
</organism>
<dbReference type="GO" id="GO:0052621">
    <property type="term" value="F:diguanylate cyclase activity"/>
    <property type="evidence" value="ECO:0007669"/>
    <property type="project" value="UniProtKB-EC"/>
</dbReference>
<dbReference type="Gene3D" id="3.30.70.270">
    <property type="match status" value="1"/>
</dbReference>
<evidence type="ECO:0000256" key="3">
    <source>
        <dbReference type="ARBA" id="ARBA00034247"/>
    </source>
</evidence>
<sequence>MRLNRGVLNAIFITAVAVLLFISITSYKQVNNLITASQWVNHTHRVIQNVESTLYGMVDAESRQRAYLLTGSTQLLADIDVIKTELTAELNQLDQLTRDNPEQNKRVKQYIHLIGERLTLLNQVMQLKVGKGTTPPASISLMNQSQDFSNRVKSMGQEIKAVELILLQERNATVLENANTTSLILIGGSLLSMLFLIVAFILANIELLTRKEAEDHNHHIRLRLKKIIESASDMIAAYDKEGRLIIFNESYQREFKRLFDKSLAVHMPLDEAFSDLPEQKAAMAARWKESLNGNEGVSNAEFMHGTEKNIYEMSSSLIQDEDNEINGVVHSIRNITKRVQEHTELQRSYEQLAEGMKELQDKNQQITLLVEMSDIMLACNTQEELSVVMAKYAERLLTFSGGYLFIMHPSKNYLEKACDWGNPAPHEVTFTPDQCWAIRLGRIHQGSSSLHDLMCTHIKAEESASRVLCVPLMAQNDIYGLLYMEVSLGIVPLADENQRLLITAFAELTALALANVRLRENLRYQSIRDPLTGLYNRRYLEDFLFKQLHQAERSKSSFAILMLDLDHFKKINDTYGHDAGDSVLKELGQILYEDIRLGDLAARFGGEEFIVMLYDIDEKAALARAEALRNHVATIRPKYGAQQVGHITVSIGVAMYPADGKTPPQLIEAADKALYLAKSRGRNRVVVYSADREEQAERTQKT</sequence>
<keyword evidence="5" id="KW-0472">Membrane</keyword>
<dbReference type="InterPro" id="IPR013656">
    <property type="entry name" value="PAS_4"/>
</dbReference>
<dbReference type="Gene3D" id="3.30.450.20">
    <property type="entry name" value="PAS domain"/>
    <property type="match status" value="1"/>
</dbReference>
<dbReference type="PROSITE" id="PS50887">
    <property type="entry name" value="GGDEF"/>
    <property type="match status" value="1"/>
</dbReference>
<evidence type="ECO:0000313" key="8">
    <source>
        <dbReference type="Proteomes" id="UP000054773"/>
    </source>
</evidence>
<dbReference type="Pfam" id="PF05227">
    <property type="entry name" value="CHASE3"/>
    <property type="match status" value="1"/>
</dbReference>
<dbReference type="InterPro" id="IPR035965">
    <property type="entry name" value="PAS-like_dom_sf"/>
</dbReference>
<evidence type="ECO:0000256" key="1">
    <source>
        <dbReference type="ARBA" id="ARBA00001946"/>
    </source>
</evidence>
<evidence type="ECO:0000256" key="4">
    <source>
        <dbReference type="SAM" id="Coils"/>
    </source>
</evidence>
<feature type="transmembrane region" description="Helical" evidence="5">
    <location>
        <begin position="183"/>
        <end position="203"/>
    </location>
</feature>
<dbReference type="InterPro" id="IPR007891">
    <property type="entry name" value="CHASE3"/>
</dbReference>
<dbReference type="STRING" id="448.Lery_0573"/>
<dbReference type="Proteomes" id="UP000054773">
    <property type="component" value="Unassembled WGS sequence"/>
</dbReference>
<evidence type="ECO:0000256" key="2">
    <source>
        <dbReference type="ARBA" id="ARBA00012528"/>
    </source>
</evidence>
<dbReference type="CDD" id="cd01949">
    <property type="entry name" value="GGDEF"/>
    <property type="match status" value="1"/>
</dbReference>
<dbReference type="PATRIC" id="fig|448.7.peg.597"/>
<keyword evidence="5" id="KW-0812">Transmembrane</keyword>
<gene>
    <name evidence="7" type="ORF">Lery_0573</name>
</gene>
<dbReference type="EMBL" id="LNYA01000006">
    <property type="protein sequence ID" value="KTC99180.1"/>
    <property type="molecule type" value="Genomic_DNA"/>
</dbReference>
<comment type="catalytic activity">
    <reaction evidence="3">
        <text>2 GTP = 3',3'-c-di-GMP + 2 diphosphate</text>
        <dbReference type="Rhea" id="RHEA:24898"/>
        <dbReference type="ChEBI" id="CHEBI:33019"/>
        <dbReference type="ChEBI" id="CHEBI:37565"/>
        <dbReference type="ChEBI" id="CHEBI:58805"/>
        <dbReference type="EC" id="2.7.7.65"/>
    </reaction>
</comment>
<dbReference type="PANTHER" id="PTHR45138">
    <property type="entry name" value="REGULATORY COMPONENTS OF SENSORY TRANSDUCTION SYSTEM"/>
    <property type="match status" value="1"/>
</dbReference>
<dbReference type="GO" id="GO:0043709">
    <property type="term" value="P:cell adhesion involved in single-species biofilm formation"/>
    <property type="evidence" value="ECO:0007669"/>
    <property type="project" value="TreeGrafter"/>
</dbReference>
<dbReference type="NCBIfam" id="TIGR00254">
    <property type="entry name" value="GGDEF"/>
    <property type="match status" value="1"/>
</dbReference>
<dbReference type="SMART" id="SM00267">
    <property type="entry name" value="GGDEF"/>
    <property type="match status" value="1"/>
</dbReference>
<dbReference type="AlphaFoldDB" id="A0A0W0TUJ0"/>
<evidence type="ECO:0000256" key="5">
    <source>
        <dbReference type="SAM" id="Phobius"/>
    </source>
</evidence>
<dbReference type="Pfam" id="PF13492">
    <property type="entry name" value="GAF_3"/>
    <property type="match status" value="1"/>
</dbReference>
<keyword evidence="7" id="KW-0418">Kinase</keyword>
<reference evidence="7 8" key="1">
    <citation type="submission" date="2015-11" db="EMBL/GenBank/DDBJ databases">
        <title>Genomic analysis of 38 Legionella species identifies large and diverse effector repertoires.</title>
        <authorList>
            <person name="Burstein D."/>
            <person name="Amaro F."/>
            <person name="Zusman T."/>
            <person name="Lifshitz Z."/>
            <person name="Cohen O."/>
            <person name="Gilbert J.A."/>
            <person name="Pupko T."/>
            <person name="Shuman H.A."/>
            <person name="Segal G."/>
        </authorList>
    </citation>
    <scope>NUCLEOTIDE SEQUENCE [LARGE SCALE GENOMIC DNA]</scope>
    <source>
        <strain evidence="7 8">SE-32A-C8</strain>
    </source>
</reference>
<dbReference type="GO" id="GO:0016301">
    <property type="term" value="F:kinase activity"/>
    <property type="evidence" value="ECO:0007669"/>
    <property type="project" value="UniProtKB-KW"/>
</dbReference>
<dbReference type="GO" id="GO:0005886">
    <property type="term" value="C:plasma membrane"/>
    <property type="evidence" value="ECO:0007669"/>
    <property type="project" value="TreeGrafter"/>
</dbReference>
<dbReference type="PANTHER" id="PTHR45138:SF9">
    <property type="entry name" value="DIGUANYLATE CYCLASE DGCM-RELATED"/>
    <property type="match status" value="1"/>
</dbReference>
<dbReference type="FunFam" id="3.30.70.270:FF:000001">
    <property type="entry name" value="Diguanylate cyclase domain protein"/>
    <property type="match status" value="1"/>
</dbReference>
<dbReference type="SUPFAM" id="SSF55781">
    <property type="entry name" value="GAF domain-like"/>
    <property type="match status" value="1"/>
</dbReference>
<keyword evidence="4" id="KW-0175">Coiled coil</keyword>
<keyword evidence="7" id="KW-0808">Transferase</keyword>
<dbReference type="InterPro" id="IPR043128">
    <property type="entry name" value="Rev_trsase/Diguanyl_cyclase"/>
</dbReference>
<dbReference type="GO" id="GO:1902201">
    <property type="term" value="P:negative regulation of bacterial-type flagellum-dependent cell motility"/>
    <property type="evidence" value="ECO:0007669"/>
    <property type="project" value="TreeGrafter"/>
</dbReference>
<comment type="cofactor">
    <cofactor evidence="1">
        <name>Mg(2+)</name>
        <dbReference type="ChEBI" id="CHEBI:18420"/>
    </cofactor>
</comment>
<proteinExistence type="predicted"/>
<evidence type="ECO:0000259" key="6">
    <source>
        <dbReference type="PROSITE" id="PS50887"/>
    </source>
</evidence>
<dbReference type="CDD" id="cd19410">
    <property type="entry name" value="HK9-like_sensor"/>
    <property type="match status" value="1"/>
</dbReference>
<comment type="caution">
    <text evidence="7">The sequence shown here is derived from an EMBL/GenBank/DDBJ whole genome shotgun (WGS) entry which is preliminary data.</text>
</comment>
<dbReference type="Pfam" id="PF08448">
    <property type="entry name" value="PAS_4"/>
    <property type="match status" value="1"/>
</dbReference>
<dbReference type="Gene3D" id="3.30.450.40">
    <property type="match status" value="1"/>
</dbReference>